<feature type="region of interest" description="Disordered" evidence="1">
    <location>
        <begin position="1"/>
        <end position="31"/>
    </location>
</feature>
<evidence type="ECO:0000313" key="3">
    <source>
        <dbReference type="Proteomes" id="UP000017836"/>
    </source>
</evidence>
<dbReference type="SUPFAM" id="SSF46689">
    <property type="entry name" value="Homeodomain-like"/>
    <property type="match status" value="1"/>
</dbReference>
<dbReference type="KEGG" id="atr:18448716"/>
<dbReference type="InterPro" id="IPR001005">
    <property type="entry name" value="SANT/Myb"/>
</dbReference>
<dbReference type="OMA" id="KYAKIAM"/>
<accession>U5D3W5</accession>
<gene>
    <name evidence="2" type="ORF">AMTR_s00066p00180460</name>
</gene>
<evidence type="ECO:0008006" key="4">
    <source>
        <dbReference type="Google" id="ProtNLM"/>
    </source>
</evidence>
<dbReference type="Gene3D" id="1.10.10.60">
    <property type="entry name" value="Homeodomain-like"/>
    <property type="match status" value="1"/>
</dbReference>
<dbReference type="HOGENOM" id="CLU_058705_1_0_1"/>
<reference evidence="3" key="1">
    <citation type="journal article" date="2013" name="Science">
        <title>The Amborella genome and the evolution of flowering plants.</title>
        <authorList>
            <consortium name="Amborella Genome Project"/>
        </authorList>
    </citation>
    <scope>NUCLEOTIDE SEQUENCE [LARGE SCALE GENOMIC DNA]</scope>
</reference>
<dbReference type="CDD" id="cd00167">
    <property type="entry name" value="SANT"/>
    <property type="match status" value="1"/>
</dbReference>
<name>U5D3W5_AMBTC</name>
<feature type="region of interest" description="Disordered" evidence="1">
    <location>
        <begin position="114"/>
        <end position="153"/>
    </location>
</feature>
<dbReference type="eggNOG" id="ENOG502QSDG">
    <property type="taxonomic scope" value="Eukaryota"/>
</dbReference>
<dbReference type="EMBL" id="KI392060">
    <property type="protein sequence ID" value="ERN20306.1"/>
    <property type="molecule type" value="Genomic_DNA"/>
</dbReference>
<sequence>MAASPIPSSKQDGSHGSSCSNGTNGLVNGNPNHPAANCTAANGGHEFPGTVQALKHNPGIAAEWTQEEQNILDEGLNKYASEKQIIMKYAKIAMTLNNKTVRDVALRWKWMQKKEIGKRRKSEDQNMTRKSKDKKEKVNDPSSKQSTHLAARPSVSPCAAQIFSMDNDDGISYKAIGGATGQMLEQNAHMFNQISTNLASFQFKENIKLFCQTRDNITAILNDISDMPGLMKQMPPLPVSINEDLANSILPRPQSMK</sequence>
<dbReference type="PANTHER" id="PTHR14000">
    <property type="entry name" value="FINGER CCCH DOMAIN PROTEIN, PUTATIVE (DUF3755)-RELATED"/>
    <property type="match status" value="1"/>
</dbReference>
<dbReference type="PANTHER" id="PTHR14000:SF1">
    <property type="entry name" value="HISTONE H2A DEUBIQUITINASE (DUF3755)"/>
    <property type="match status" value="1"/>
</dbReference>
<dbReference type="Proteomes" id="UP000017836">
    <property type="component" value="Unassembled WGS sequence"/>
</dbReference>
<keyword evidence="3" id="KW-1185">Reference proteome</keyword>
<dbReference type="InterPro" id="IPR022228">
    <property type="entry name" value="DUF3755"/>
</dbReference>
<organism evidence="2 3">
    <name type="scientific">Amborella trichopoda</name>
    <dbReference type="NCBI Taxonomy" id="13333"/>
    <lineage>
        <taxon>Eukaryota</taxon>
        <taxon>Viridiplantae</taxon>
        <taxon>Streptophyta</taxon>
        <taxon>Embryophyta</taxon>
        <taxon>Tracheophyta</taxon>
        <taxon>Spermatophyta</taxon>
        <taxon>Magnoliopsida</taxon>
        <taxon>Amborellales</taxon>
        <taxon>Amborellaceae</taxon>
        <taxon>Amborella</taxon>
    </lineage>
</organism>
<dbReference type="AlphaFoldDB" id="U5D3W5"/>
<dbReference type="Pfam" id="PF12579">
    <property type="entry name" value="DUF3755"/>
    <property type="match status" value="1"/>
</dbReference>
<dbReference type="Gramene" id="ERN20306">
    <property type="protein sequence ID" value="ERN20306"/>
    <property type="gene ID" value="AMTR_s00066p00180460"/>
</dbReference>
<evidence type="ECO:0000313" key="2">
    <source>
        <dbReference type="EMBL" id="ERN20306.1"/>
    </source>
</evidence>
<protein>
    <recommendedName>
        <fullName evidence="4">Myb-like domain-containing protein</fullName>
    </recommendedName>
</protein>
<dbReference type="InterPro" id="IPR009057">
    <property type="entry name" value="Homeodomain-like_sf"/>
</dbReference>
<dbReference type="OrthoDB" id="19768at2759"/>
<dbReference type="STRING" id="13333.U5D3W5"/>
<proteinExistence type="predicted"/>
<evidence type="ECO:0000256" key="1">
    <source>
        <dbReference type="SAM" id="MobiDB-lite"/>
    </source>
</evidence>